<reference evidence="1" key="1">
    <citation type="submission" date="2019-12" db="EMBL/GenBank/DDBJ databases">
        <title>Genome sequencing and annotation of Brassica cretica.</title>
        <authorList>
            <person name="Studholme D.J."/>
            <person name="Sarris P.F."/>
        </authorList>
    </citation>
    <scope>NUCLEOTIDE SEQUENCE</scope>
    <source>
        <strain evidence="1">PFS-102/07</strain>
        <tissue evidence="1">Leaf</tissue>
    </source>
</reference>
<accession>A0A8S9FDG1</accession>
<gene>
    <name evidence="1" type="ORF">F2Q70_00033529</name>
</gene>
<sequence>MDSTNPHTKPSNFVDLLNRQQDTPFPYASFPLDGDIGSSQLPLFSTQATATSSFYEDSPTQHGEAEAEVVGEGVHVRELSGLDDFEIEVAVE</sequence>
<dbReference type="AlphaFoldDB" id="A0A8S9FDG1"/>
<dbReference type="EMBL" id="QGKY02002305">
    <property type="protein sequence ID" value="KAF2530769.1"/>
    <property type="molecule type" value="Genomic_DNA"/>
</dbReference>
<comment type="caution">
    <text evidence="1">The sequence shown here is derived from an EMBL/GenBank/DDBJ whole genome shotgun (WGS) entry which is preliminary data.</text>
</comment>
<proteinExistence type="predicted"/>
<name>A0A8S9FDG1_BRACR</name>
<organism evidence="1">
    <name type="scientific">Brassica cretica</name>
    <name type="common">Mustard</name>
    <dbReference type="NCBI Taxonomy" id="69181"/>
    <lineage>
        <taxon>Eukaryota</taxon>
        <taxon>Viridiplantae</taxon>
        <taxon>Streptophyta</taxon>
        <taxon>Embryophyta</taxon>
        <taxon>Tracheophyta</taxon>
        <taxon>Spermatophyta</taxon>
        <taxon>Magnoliopsida</taxon>
        <taxon>eudicotyledons</taxon>
        <taxon>Gunneridae</taxon>
        <taxon>Pentapetalae</taxon>
        <taxon>rosids</taxon>
        <taxon>malvids</taxon>
        <taxon>Brassicales</taxon>
        <taxon>Brassicaceae</taxon>
        <taxon>Brassiceae</taxon>
        <taxon>Brassica</taxon>
    </lineage>
</organism>
<protein>
    <submittedName>
        <fullName evidence="1">Uncharacterized protein</fullName>
    </submittedName>
</protein>
<evidence type="ECO:0000313" key="1">
    <source>
        <dbReference type="EMBL" id="KAF2530769.1"/>
    </source>
</evidence>